<proteinExistence type="predicted"/>
<sequence length="283" mass="27715">MPSSRLLSASRPLCLFALTALLTACGGGGGGGDDQAAQAPGGGTVAPPAPQQQDTGGVSAPFVAQANANPGYFMQGAGAQIVGRLDTFTQTASGAMTALNDTRLTGSPAVTQDIGGDAFYAAGRWTLGTATSGTGTTVLAGNNAAAHYVAFNRLAALPTSGTFACNGGSFTSPTYIGGASVRPADYTGTATGSATLTFTSAGAVVSGSYRVQAGSAFETGTLELTVATPTSTALNGGYFGGNSGSVVGIGDGGNGTYLVVISYTSLLSNGTRYQGVAALRCRA</sequence>
<feature type="chain" id="PRO_5045842679" description="Transferrin-binding protein B C-lobe/N-lobe beta barrel domain-containing protein" evidence="2">
    <location>
        <begin position="25"/>
        <end position="283"/>
    </location>
</feature>
<name>A0ABU1IA44_9BURK</name>
<feature type="signal peptide" evidence="2">
    <location>
        <begin position="1"/>
        <end position="24"/>
    </location>
</feature>
<accession>A0ABU1IA44</accession>
<dbReference type="EMBL" id="JAVIZX010000001">
    <property type="protein sequence ID" value="MDR6214083.1"/>
    <property type="molecule type" value="Genomic_DNA"/>
</dbReference>
<keyword evidence="4" id="KW-1185">Reference proteome</keyword>
<dbReference type="Proteomes" id="UP001267710">
    <property type="component" value="Unassembled WGS sequence"/>
</dbReference>
<evidence type="ECO:0008006" key="5">
    <source>
        <dbReference type="Google" id="ProtNLM"/>
    </source>
</evidence>
<comment type="caution">
    <text evidence="3">The sequence shown here is derived from an EMBL/GenBank/DDBJ whole genome shotgun (WGS) entry which is preliminary data.</text>
</comment>
<gene>
    <name evidence="3" type="ORF">QE399_001772</name>
</gene>
<evidence type="ECO:0000313" key="3">
    <source>
        <dbReference type="EMBL" id="MDR6214083.1"/>
    </source>
</evidence>
<reference evidence="3 4" key="1">
    <citation type="submission" date="2023-08" db="EMBL/GenBank/DDBJ databases">
        <title>Functional and genomic diversity of the sorghum phyllosphere microbiome.</title>
        <authorList>
            <person name="Shade A."/>
        </authorList>
    </citation>
    <scope>NUCLEOTIDE SEQUENCE [LARGE SCALE GENOMIC DNA]</scope>
    <source>
        <strain evidence="3 4">SORGH_AS_0335</strain>
    </source>
</reference>
<protein>
    <recommendedName>
        <fullName evidence="5">Transferrin-binding protein B C-lobe/N-lobe beta barrel domain-containing protein</fullName>
    </recommendedName>
</protein>
<dbReference type="PROSITE" id="PS51257">
    <property type="entry name" value="PROKAR_LIPOPROTEIN"/>
    <property type="match status" value="1"/>
</dbReference>
<feature type="region of interest" description="Disordered" evidence="1">
    <location>
        <begin position="29"/>
        <end position="57"/>
    </location>
</feature>
<keyword evidence="2" id="KW-0732">Signal</keyword>
<dbReference type="RefSeq" id="WP_309828071.1">
    <property type="nucleotide sequence ID" value="NZ_JAVIZX010000001.1"/>
</dbReference>
<organism evidence="3 4">
    <name type="scientific">Paracidovorax wautersii</name>
    <dbReference type="NCBI Taxonomy" id="1177982"/>
    <lineage>
        <taxon>Bacteria</taxon>
        <taxon>Pseudomonadati</taxon>
        <taxon>Pseudomonadota</taxon>
        <taxon>Betaproteobacteria</taxon>
        <taxon>Burkholderiales</taxon>
        <taxon>Comamonadaceae</taxon>
        <taxon>Paracidovorax</taxon>
    </lineage>
</organism>
<evidence type="ECO:0000313" key="4">
    <source>
        <dbReference type="Proteomes" id="UP001267710"/>
    </source>
</evidence>
<evidence type="ECO:0000256" key="1">
    <source>
        <dbReference type="SAM" id="MobiDB-lite"/>
    </source>
</evidence>
<evidence type="ECO:0000256" key="2">
    <source>
        <dbReference type="SAM" id="SignalP"/>
    </source>
</evidence>